<gene>
    <name evidence="2" type="ORF">C0Q70_19634</name>
</gene>
<accession>A0A2T7NJX3</accession>
<reference evidence="2 3" key="1">
    <citation type="submission" date="2018-04" db="EMBL/GenBank/DDBJ databases">
        <title>The genome of golden apple snail Pomacea canaliculata provides insight into stress tolerance and invasive adaptation.</title>
        <authorList>
            <person name="Liu C."/>
            <person name="Liu B."/>
            <person name="Ren Y."/>
            <person name="Zhang Y."/>
            <person name="Wang H."/>
            <person name="Li S."/>
            <person name="Jiang F."/>
            <person name="Yin L."/>
            <person name="Zhang G."/>
            <person name="Qian W."/>
            <person name="Fan W."/>
        </authorList>
    </citation>
    <scope>NUCLEOTIDE SEQUENCE [LARGE SCALE GENOMIC DNA]</scope>
    <source>
        <strain evidence="2">SZHN2017</strain>
        <tissue evidence="2">Muscle</tissue>
    </source>
</reference>
<dbReference type="Proteomes" id="UP000245119">
    <property type="component" value="Linkage Group LG12"/>
</dbReference>
<dbReference type="EMBL" id="PZQS01000012">
    <property type="protein sequence ID" value="PVD21461.1"/>
    <property type="molecule type" value="Genomic_DNA"/>
</dbReference>
<evidence type="ECO:0000256" key="1">
    <source>
        <dbReference type="SAM" id="MobiDB-lite"/>
    </source>
</evidence>
<keyword evidence="3" id="KW-1185">Reference proteome</keyword>
<organism evidence="2 3">
    <name type="scientific">Pomacea canaliculata</name>
    <name type="common">Golden apple snail</name>
    <dbReference type="NCBI Taxonomy" id="400727"/>
    <lineage>
        <taxon>Eukaryota</taxon>
        <taxon>Metazoa</taxon>
        <taxon>Spiralia</taxon>
        <taxon>Lophotrochozoa</taxon>
        <taxon>Mollusca</taxon>
        <taxon>Gastropoda</taxon>
        <taxon>Caenogastropoda</taxon>
        <taxon>Architaenioglossa</taxon>
        <taxon>Ampullarioidea</taxon>
        <taxon>Ampullariidae</taxon>
        <taxon>Pomacea</taxon>
    </lineage>
</organism>
<protein>
    <submittedName>
        <fullName evidence="2">Uncharacterized protein</fullName>
    </submittedName>
</protein>
<dbReference type="AlphaFoldDB" id="A0A2T7NJX3"/>
<feature type="region of interest" description="Disordered" evidence="1">
    <location>
        <begin position="1"/>
        <end position="47"/>
    </location>
</feature>
<evidence type="ECO:0000313" key="3">
    <source>
        <dbReference type="Proteomes" id="UP000245119"/>
    </source>
</evidence>
<name>A0A2T7NJX3_POMCA</name>
<evidence type="ECO:0000313" key="2">
    <source>
        <dbReference type="EMBL" id="PVD21461.1"/>
    </source>
</evidence>
<sequence>MFVSSLPPAGRAVGSVGSDVEWTRSSKGKGGDDFPPSYKSARNTVGDGLCPSEQENRFGHITVVKRALPPSSHPKGKLISYSLDDGGGVPSFTKPVARR</sequence>
<proteinExistence type="predicted"/>
<comment type="caution">
    <text evidence="2">The sequence shown here is derived from an EMBL/GenBank/DDBJ whole genome shotgun (WGS) entry which is preliminary data.</text>
</comment>
<feature type="compositionally biased region" description="Basic and acidic residues" evidence="1">
    <location>
        <begin position="21"/>
        <end position="32"/>
    </location>
</feature>